<evidence type="ECO:0000259" key="2">
    <source>
        <dbReference type="Pfam" id="PF01321"/>
    </source>
</evidence>
<dbReference type="PANTHER" id="PTHR46112">
    <property type="entry name" value="AMINOPEPTIDASE"/>
    <property type="match status" value="1"/>
</dbReference>
<accession>A0A859FH47</accession>
<feature type="domain" description="Peptidase M24" evidence="1">
    <location>
        <begin position="166"/>
        <end position="374"/>
    </location>
</feature>
<dbReference type="RefSeq" id="WP_176010132.1">
    <property type="nucleotide sequence ID" value="NZ_CP041372.2"/>
</dbReference>
<sequence length="403" mass="45201">MLPFDLTEYQERLLQTKERMAERNIDVLLLTDPSNMNYITGYDAWSFYVHQMVAIIIDEPQPLWFGRYQDANGAKLTTWVYDENIIAYPDFYVHAATDDHPMDFIGEILQQIGQGTRRLGVEMDNYYFSAKAFARLQRALPNATFVDGDLLVNRVRLIKSPTELSYMQKAATIADKAMHHGLEAIRANVRECDAAAAIFYHLVSGTEESGGDYPSIVPLMPAGSNTGIPHLTWSERKFQEGDSVIVELAGCYKRYHVPLARTVSIGQPNDALLKLAPIVTEGIEAVLQKAKPGVTCSDLEAAWRNVIARYGLEKEARLGYSVGLGYPPDWGEHTASIRKGDNTVLEPNMTFHLIPALWYDNFGIEISETIRITEAGAATFTNYPRELIVQHPFLLNQHGGEIS</sequence>
<dbReference type="InterPro" id="IPR000587">
    <property type="entry name" value="Creatinase_N"/>
</dbReference>
<dbReference type="Gene3D" id="3.40.350.10">
    <property type="entry name" value="Creatinase/prolidase N-terminal domain"/>
    <property type="match status" value="1"/>
</dbReference>
<dbReference type="PANTHER" id="PTHR46112:SF2">
    <property type="entry name" value="XAA-PRO AMINOPEPTIDASE P-RELATED"/>
    <property type="match status" value="1"/>
</dbReference>
<dbReference type="Pfam" id="PF00557">
    <property type="entry name" value="Peptidase_M24"/>
    <property type="match status" value="1"/>
</dbReference>
<gene>
    <name evidence="3" type="ORF">FLK61_36435</name>
</gene>
<dbReference type="InterPro" id="IPR029149">
    <property type="entry name" value="Creatin/AminoP/Spt16_N"/>
</dbReference>
<dbReference type="SUPFAM" id="SSF55920">
    <property type="entry name" value="Creatinase/aminopeptidase"/>
    <property type="match status" value="1"/>
</dbReference>
<dbReference type="Proteomes" id="UP000318138">
    <property type="component" value="Chromosome"/>
</dbReference>
<dbReference type="KEGG" id="psua:FLK61_36435"/>
<dbReference type="CDD" id="cd01066">
    <property type="entry name" value="APP_MetAP"/>
    <property type="match status" value="1"/>
</dbReference>
<name>A0A859FH47_9BACI</name>
<protein>
    <submittedName>
        <fullName evidence="3">M24 family metallopeptidase</fullName>
    </submittedName>
</protein>
<organism evidence="3 4">
    <name type="scientific">Paenalkalicoccus suaedae</name>
    <dbReference type="NCBI Taxonomy" id="2592382"/>
    <lineage>
        <taxon>Bacteria</taxon>
        <taxon>Bacillati</taxon>
        <taxon>Bacillota</taxon>
        <taxon>Bacilli</taxon>
        <taxon>Bacillales</taxon>
        <taxon>Bacillaceae</taxon>
        <taxon>Paenalkalicoccus</taxon>
    </lineage>
</organism>
<evidence type="ECO:0000259" key="1">
    <source>
        <dbReference type="Pfam" id="PF00557"/>
    </source>
</evidence>
<evidence type="ECO:0000313" key="4">
    <source>
        <dbReference type="Proteomes" id="UP000318138"/>
    </source>
</evidence>
<proteinExistence type="predicted"/>
<dbReference type="Pfam" id="PF01321">
    <property type="entry name" value="Creatinase_N"/>
    <property type="match status" value="1"/>
</dbReference>
<feature type="domain" description="Creatinase N-terminal" evidence="2">
    <location>
        <begin position="12"/>
        <end position="158"/>
    </location>
</feature>
<dbReference type="AlphaFoldDB" id="A0A859FH47"/>
<dbReference type="InterPro" id="IPR000994">
    <property type="entry name" value="Pept_M24"/>
</dbReference>
<dbReference type="SUPFAM" id="SSF53092">
    <property type="entry name" value="Creatinase/prolidase N-terminal domain"/>
    <property type="match status" value="1"/>
</dbReference>
<keyword evidence="4" id="KW-1185">Reference proteome</keyword>
<dbReference type="InterPro" id="IPR036005">
    <property type="entry name" value="Creatinase/aminopeptidase-like"/>
</dbReference>
<dbReference type="InterPro" id="IPR050659">
    <property type="entry name" value="Peptidase_M24B"/>
</dbReference>
<dbReference type="Gene3D" id="3.90.230.10">
    <property type="entry name" value="Creatinase/methionine aminopeptidase superfamily"/>
    <property type="match status" value="1"/>
</dbReference>
<dbReference type="EMBL" id="CP041372">
    <property type="protein sequence ID" value="QKS72148.1"/>
    <property type="molecule type" value="Genomic_DNA"/>
</dbReference>
<evidence type="ECO:0000313" key="3">
    <source>
        <dbReference type="EMBL" id="QKS72148.1"/>
    </source>
</evidence>
<reference evidence="4" key="1">
    <citation type="submission" date="2019-07" db="EMBL/GenBank/DDBJ databases">
        <title>Bacillus alkalisoli sp. nov. isolated from saline soil.</title>
        <authorList>
            <person name="Sun J.-Q."/>
            <person name="Xu L."/>
        </authorList>
    </citation>
    <scope>NUCLEOTIDE SEQUENCE [LARGE SCALE GENOMIC DNA]</scope>
    <source>
        <strain evidence="4">M4U3P1</strain>
    </source>
</reference>